<dbReference type="GO" id="GO:0019031">
    <property type="term" value="C:viral envelope"/>
    <property type="evidence" value="ECO:0007669"/>
    <property type="project" value="UniProtKB-KW"/>
</dbReference>
<keyword evidence="1" id="KW-0946">Virion</keyword>
<feature type="non-terminal residue" evidence="1">
    <location>
        <position position="77"/>
    </location>
</feature>
<accession>Q3LX77</accession>
<feature type="non-terminal residue" evidence="1">
    <location>
        <position position="1"/>
    </location>
</feature>
<gene>
    <name evidence="1" type="primary">env</name>
</gene>
<reference evidence="1" key="1">
    <citation type="journal article" date="2008" name="AIDS Res. Hum. Retroviruses">
        <title>HIV type 1 genetic diversity in Moyale, Mandera, and Turkana based on env-C2-V3 sequences.</title>
        <authorList>
            <person name="Khamadi S.A."/>
            <person name="Lihana R.W."/>
            <person name="Mwaniki D.L."/>
            <person name="Kinyua J."/>
            <person name="Lagat N."/>
            <person name="Carter J.Y."/>
            <person name="Ichimura H."/>
            <person name="Oishi I."/>
            <person name="Okoth F.A."/>
            <person name="Ochieng W."/>
        </authorList>
    </citation>
    <scope>NUCLEOTIDE SEQUENCE</scope>
    <source>
        <strain evidence="1">MYDH042</strain>
    </source>
</reference>
<dbReference type="InterPro" id="IPR036377">
    <property type="entry name" value="Gp120_core_sf"/>
</dbReference>
<name>Q3LX77_HV1</name>
<dbReference type="SUPFAM" id="SSF56502">
    <property type="entry name" value="gp120 core"/>
    <property type="match status" value="1"/>
</dbReference>
<sequence>GFLRCIAVVYLNAVNGSLANGFNSTWNITANMQKLNGTGPNDTITLPCRNKANYKYVAEPGQAMYAPPSKDLSLGGG</sequence>
<dbReference type="Gene3D" id="2.170.40.20">
    <property type="entry name" value="Human immunodeficiency virus 1, Gp160, envelope glycoprotein"/>
    <property type="match status" value="1"/>
</dbReference>
<organismHost>
    <name type="scientific">Homo sapiens</name>
    <name type="common">Human</name>
    <dbReference type="NCBI Taxonomy" id="9606"/>
</organismHost>
<proteinExistence type="predicted"/>
<protein>
    <submittedName>
        <fullName evidence="1">Envelope glycoprotein</fullName>
    </submittedName>
</protein>
<keyword evidence="1" id="KW-0261">Viral envelope protein</keyword>
<organism evidence="1">
    <name type="scientific">Human immunodeficiency virus type 1</name>
    <name type="common">HIV-1</name>
    <dbReference type="NCBI Taxonomy" id="11676"/>
    <lineage>
        <taxon>Viruses</taxon>
        <taxon>Riboviria</taxon>
        <taxon>Pararnavirae</taxon>
        <taxon>Artverviricota</taxon>
        <taxon>Revtraviricetes</taxon>
        <taxon>Ortervirales</taxon>
        <taxon>Retroviridae</taxon>
        <taxon>Orthoretrovirinae</taxon>
        <taxon>Lentivirus</taxon>
        <taxon>Lentivirus humimdef1</taxon>
    </lineage>
</organism>
<evidence type="ECO:0000313" key="1">
    <source>
        <dbReference type="EMBL" id="ABA08255.1"/>
    </source>
</evidence>
<dbReference type="EMBL" id="DQ155166">
    <property type="protein sequence ID" value="ABA08255.1"/>
    <property type="molecule type" value="Genomic_DNA"/>
</dbReference>